<dbReference type="Proteomes" id="UP001151760">
    <property type="component" value="Unassembled WGS sequence"/>
</dbReference>
<evidence type="ECO:0000259" key="2">
    <source>
        <dbReference type="PROSITE" id="PS50222"/>
    </source>
</evidence>
<organism evidence="3 4">
    <name type="scientific">Tanacetum coccineum</name>
    <dbReference type="NCBI Taxonomy" id="301880"/>
    <lineage>
        <taxon>Eukaryota</taxon>
        <taxon>Viridiplantae</taxon>
        <taxon>Streptophyta</taxon>
        <taxon>Embryophyta</taxon>
        <taxon>Tracheophyta</taxon>
        <taxon>Spermatophyta</taxon>
        <taxon>Magnoliopsida</taxon>
        <taxon>eudicotyledons</taxon>
        <taxon>Gunneridae</taxon>
        <taxon>Pentapetalae</taxon>
        <taxon>asterids</taxon>
        <taxon>campanulids</taxon>
        <taxon>Asterales</taxon>
        <taxon>Asteraceae</taxon>
        <taxon>Asteroideae</taxon>
        <taxon>Anthemideae</taxon>
        <taxon>Anthemidinae</taxon>
        <taxon>Tanacetum</taxon>
    </lineage>
</organism>
<protein>
    <submittedName>
        <fullName evidence="3">Calcium-dependent protein kinase 28-like protein</fullName>
    </submittedName>
</protein>
<keyword evidence="1" id="KW-0472">Membrane</keyword>
<keyword evidence="1" id="KW-0812">Transmembrane</keyword>
<evidence type="ECO:0000313" key="4">
    <source>
        <dbReference type="Proteomes" id="UP001151760"/>
    </source>
</evidence>
<dbReference type="EMBL" id="BQNB010019537">
    <property type="protein sequence ID" value="GJT86329.1"/>
    <property type="molecule type" value="Genomic_DNA"/>
</dbReference>
<sequence>MPVKVARVPLIQREDDIVAVLTMVMLGISTTTSIFLISFMEKDRRHIKNTFNLLDDEKHKLWKTHTGLKGSINLLLEEADIDKDGKIFLSEFRSLLRTASMSHLFEKVAIFFAVVWKHVAAVSTGLMKGEDGELSTDLTINNK</sequence>
<dbReference type="PROSITE" id="PS50222">
    <property type="entry name" value="EF_HAND_2"/>
    <property type="match status" value="1"/>
</dbReference>
<dbReference type="SUPFAM" id="SSF47473">
    <property type="entry name" value="EF-hand"/>
    <property type="match status" value="1"/>
</dbReference>
<evidence type="ECO:0000313" key="3">
    <source>
        <dbReference type="EMBL" id="GJT86329.1"/>
    </source>
</evidence>
<comment type="caution">
    <text evidence="3">The sequence shown here is derived from an EMBL/GenBank/DDBJ whole genome shotgun (WGS) entry which is preliminary data.</text>
</comment>
<proteinExistence type="predicted"/>
<dbReference type="InterPro" id="IPR011992">
    <property type="entry name" value="EF-hand-dom_pair"/>
</dbReference>
<keyword evidence="1" id="KW-1133">Transmembrane helix</keyword>
<keyword evidence="4" id="KW-1185">Reference proteome</keyword>
<dbReference type="InterPro" id="IPR002048">
    <property type="entry name" value="EF_hand_dom"/>
</dbReference>
<feature type="domain" description="EF-hand" evidence="2">
    <location>
        <begin position="75"/>
        <end position="102"/>
    </location>
</feature>
<reference evidence="3" key="1">
    <citation type="journal article" date="2022" name="Int. J. Mol. Sci.">
        <title>Draft Genome of Tanacetum Coccineum: Genomic Comparison of Closely Related Tanacetum-Family Plants.</title>
        <authorList>
            <person name="Yamashiro T."/>
            <person name="Shiraishi A."/>
            <person name="Nakayama K."/>
            <person name="Satake H."/>
        </authorList>
    </citation>
    <scope>NUCLEOTIDE SEQUENCE</scope>
</reference>
<gene>
    <name evidence="3" type="ORF">Tco_1068046</name>
</gene>
<reference evidence="3" key="2">
    <citation type="submission" date="2022-01" db="EMBL/GenBank/DDBJ databases">
        <authorList>
            <person name="Yamashiro T."/>
            <person name="Shiraishi A."/>
            <person name="Satake H."/>
            <person name="Nakayama K."/>
        </authorList>
    </citation>
    <scope>NUCLEOTIDE SEQUENCE</scope>
</reference>
<name>A0ABQ5HFI0_9ASTR</name>
<evidence type="ECO:0000256" key="1">
    <source>
        <dbReference type="SAM" id="Phobius"/>
    </source>
</evidence>
<feature type="transmembrane region" description="Helical" evidence="1">
    <location>
        <begin position="17"/>
        <end position="39"/>
    </location>
</feature>
<accession>A0ABQ5HFI0</accession>